<feature type="transmembrane region" description="Helical" evidence="2">
    <location>
        <begin position="21"/>
        <end position="40"/>
    </location>
</feature>
<keyword evidence="4" id="KW-1185">Reference proteome</keyword>
<organism evidence="3 4">
    <name type="scientific">Blastococcus goldschmidtiae</name>
    <dbReference type="NCBI Taxonomy" id="3075546"/>
    <lineage>
        <taxon>Bacteria</taxon>
        <taxon>Bacillati</taxon>
        <taxon>Actinomycetota</taxon>
        <taxon>Actinomycetes</taxon>
        <taxon>Geodermatophilales</taxon>
        <taxon>Geodermatophilaceae</taxon>
        <taxon>Blastococcus</taxon>
    </lineage>
</organism>
<gene>
    <name evidence="3" type="ORF">RM425_19305</name>
</gene>
<proteinExistence type="predicted"/>
<feature type="region of interest" description="Disordered" evidence="1">
    <location>
        <begin position="45"/>
        <end position="64"/>
    </location>
</feature>
<sequence length="64" mass="6782">MTILVTAVRGLMHGEAMAGDVGMVLLWSALLVAVLGPLTVRRYGNRSRGRTTLPPTPRRLGAGP</sequence>
<reference evidence="4" key="1">
    <citation type="submission" date="2023-07" db="EMBL/GenBank/DDBJ databases">
        <title>30 novel species of actinomycetes from the DSMZ collection.</title>
        <authorList>
            <person name="Nouioui I."/>
        </authorList>
    </citation>
    <scope>NUCLEOTIDE SEQUENCE [LARGE SCALE GENOMIC DNA]</scope>
    <source>
        <strain evidence="4">DSM 46792</strain>
    </source>
</reference>
<evidence type="ECO:0000313" key="4">
    <source>
        <dbReference type="Proteomes" id="UP001183222"/>
    </source>
</evidence>
<accession>A0ABU2KD08</accession>
<evidence type="ECO:0000256" key="1">
    <source>
        <dbReference type="SAM" id="MobiDB-lite"/>
    </source>
</evidence>
<keyword evidence="2" id="KW-0812">Transmembrane</keyword>
<dbReference type="Proteomes" id="UP001183222">
    <property type="component" value="Unassembled WGS sequence"/>
</dbReference>
<evidence type="ECO:0000256" key="2">
    <source>
        <dbReference type="SAM" id="Phobius"/>
    </source>
</evidence>
<protein>
    <submittedName>
        <fullName evidence="3">Uncharacterized protein</fullName>
    </submittedName>
</protein>
<keyword evidence="2" id="KW-1133">Transmembrane helix</keyword>
<feature type="compositionally biased region" description="Low complexity" evidence="1">
    <location>
        <begin position="50"/>
        <end position="64"/>
    </location>
</feature>
<keyword evidence="2" id="KW-0472">Membrane</keyword>
<dbReference type="RefSeq" id="WP_311346853.1">
    <property type="nucleotide sequence ID" value="NZ_JAVREI010000019.1"/>
</dbReference>
<evidence type="ECO:0000313" key="3">
    <source>
        <dbReference type="EMBL" id="MDT0278053.1"/>
    </source>
</evidence>
<comment type="caution">
    <text evidence="3">The sequence shown here is derived from an EMBL/GenBank/DDBJ whole genome shotgun (WGS) entry which is preliminary data.</text>
</comment>
<name>A0ABU2KD08_9ACTN</name>
<dbReference type="EMBL" id="JAVREI010000019">
    <property type="protein sequence ID" value="MDT0278053.1"/>
    <property type="molecule type" value="Genomic_DNA"/>
</dbReference>